<keyword evidence="3" id="KW-0949">S-adenosyl-L-methionine</keyword>
<keyword evidence="2" id="KW-0808">Transferase</keyword>
<dbReference type="GO" id="GO:0032259">
    <property type="term" value="P:methylation"/>
    <property type="evidence" value="ECO:0007669"/>
    <property type="project" value="UniProtKB-KW"/>
</dbReference>
<keyword evidence="6" id="KW-1185">Reference proteome</keyword>
<organism evidence="5 6">
    <name type="scientific">Nocardia brasiliensis (strain ATCC 700358 / HUJEG-1)</name>
    <dbReference type="NCBI Taxonomy" id="1133849"/>
    <lineage>
        <taxon>Bacteria</taxon>
        <taxon>Bacillati</taxon>
        <taxon>Actinomycetota</taxon>
        <taxon>Actinomycetes</taxon>
        <taxon>Mycobacteriales</taxon>
        <taxon>Nocardiaceae</taxon>
        <taxon>Nocardia</taxon>
    </lineage>
</organism>
<sequence>MKDKNAFRAAYNDGSVLGTKTDIHSRYSSIPIDLHAAITTRCGLPNELALLDIGCGTGHLLEHIAALGHRGRLFGLDLVRPPIRDTPSKRYAAGDAEYLPFPNDTFDIITCLHTLGHLGDIPAAMNEARRVLRHHGMYVATANSLYAYPHTHRYRCRIHDEFGWGEPKFTTTHVNAENLEQTLALHWHVLSVDFLVGELRIPVEEYADYFAANIPTWDHTPTASEQEKILQQINQWAREDQRDGYIVEPKRVAVAVCTDNQ</sequence>
<dbReference type="EMBL" id="CP003876">
    <property type="protein sequence ID" value="AFU02828.1"/>
    <property type="molecule type" value="Genomic_DNA"/>
</dbReference>
<dbReference type="GO" id="GO:0008757">
    <property type="term" value="F:S-adenosylmethionine-dependent methyltransferase activity"/>
    <property type="evidence" value="ECO:0007669"/>
    <property type="project" value="InterPro"/>
</dbReference>
<reference evidence="5 6" key="1">
    <citation type="journal article" date="2012" name="J. Bacteriol.">
        <title>Complete genome sequence of Nocardia brasiliensis HUJEG-1.</title>
        <authorList>
            <person name="Vera-Cabrera L."/>
            <person name="Ortiz-Lopez R."/>
            <person name="Elizondo-Gonzalez R."/>
            <person name="Perez-Maya A.A."/>
            <person name="Ocampo-Candiani J."/>
        </authorList>
    </citation>
    <scope>NUCLEOTIDE SEQUENCE [LARGE SCALE GENOMIC DNA]</scope>
    <source>
        <strain evidence="6">ATCC 700358</strain>
    </source>
</reference>
<dbReference type="KEGG" id="nbr:O3I_024375"/>
<proteinExistence type="predicted"/>
<accession>K0ESS5</accession>
<evidence type="ECO:0000256" key="2">
    <source>
        <dbReference type="ARBA" id="ARBA00022679"/>
    </source>
</evidence>
<feature type="domain" description="Methyltransferase type 11" evidence="4">
    <location>
        <begin position="51"/>
        <end position="139"/>
    </location>
</feature>
<evidence type="ECO:0000313" key="6">
    <source>
        <dbReference type="Proteomes" id="UP000006304"/>
    </source>
</evidence>
<dbReference type="Pfam" id="PF08241">
    <property type="entry name" value="Methyltransf_11"/>
    <property type="match status" value="1"/>
</dbReference>
<evidence type="ECO:0000256" key="1">
    <source>
        <dbReference type="ARBA" id="ARBA00022603"/>
    </source>
</evidence>
<dbReference type="InterPro" id="IPR013216">
    <property type="entry name" value="Methyltransf_11"/>
</dbReference>
<dbReference type="STRING" id="1133849.O3I_024375"/>
<dbReference type="HOGENOM" id="CLU_1064897_0_0_11"/>
<dbReference type="InterPro" id="IPR029063">
    <property type="entry name" value="SAM-dependent_MTases_sf"/>
</dbReference>
<evidence type="ECO:0000259" key="4">
    <source>
        <dbReference type="Pfam" id="PF08241"/>
    </source>
</evidence>
<dbReference type="PANTHER" id="PTHR43464">
    <property type="entry name" value="METHYLTRANSFERASE"/>
    <property type="match status" value="1"/>
</dbReference>
<protein>
    <recommendedName>
        <fullName evidence="4">Methyltransferase type 11 domain-containing protein</fullName>
    </recommendedName>
</protein>
<dbReference type="CDD" id="cd02440">
    <property type="entry name" value="AdoMet_MTases"/>
    <property type="match status" value="1"/>
</dbReference>
<keyword evidence="1" id="KW-0489">Methyltransferase</keyword>
<evidence type="ECO:0000313" key="5">
    <source>
        <dbReference type="EMBL" id="AFU02828.1"/>
    </source>
</evidence>
<dbReference type="PANTHER" id="PTHR43464:SF19">
    <property type="entry name" value="UBIQUINONE BIOSYNTHESIS O-METHYLTRANSFERASE, MITOCHONDRIAL"/>
    <property type="match status" value="1"/>
</dbReference>
<dbReference type="AlphaFoldDB" id="K0ESS5"/>
<name>K0ESS5_NOCB7</name>
<evidence type="ECO:0000256" key="3">
    <source>
        <dbReference type="ARBA" id="ARBA00022691"/>
    </source>
</evidence>
<dbReference type="SUPFAM" id="SSF53335">
    <property type="entry name" value="S-adenosyl-L-methionine-dependent methyltransferases"/>
    <property type="match status" value="1"/>
</dbReference>
<dbReference type="Gene3D" id="3.40.50.150">
    <property type="entry name" value="Vaccinia Virus protein VP39"/>
    <property type="match status" value="1"/>
</dbReference>
<gene>
    <name evidence="5" type="ORF">O3I_024375</name>
</gene>
<dbReference type="eggNOG" id="COG2226">
    <property type="taxonomic scope" value="Bacteria"/>
</dbReference>
<dbReference type="Proteomes" id="UP000006304">
    <property type="component" value="Chromosome"/>
</dbReference>